<dbReference type="EMBL" id="JACHJU010000006">
    <property type="protein sequence ID" value="MBB4943671.1"/>
    <property type="molecule type" value="Genomic_DNA"/>
</dbReference>
<organism evidence="3 4">
    <name type="scientific">Streptosporangium album</name>
    <dbReference type="NCBI Taxonomy" id="47479"/>
    <lineage>
        <taxon>Bacteria</taxon>
        <taxon>Bacillati</taxon>
        <taxon>Actinomycetota</taxon>
        <taxon>Actinomycetes</taxon>
        <taxon>Streptosporangiales</taxon>
        <taxon>Streptosporangiaceae</taxon>
        <taxon>Streptosporangium</taxon>
    </lineage>
</organism>
<accession>A0A7W7S4C3</accession>
<feature type="signal peptide" evidence="2">
    <location>
        <begin position="1"/>
        <end position="19"/>
    </location>
</feature>
<evidence type="ECO:0000256" key="2">
    <source>
        <dbReference type="SAM" id="SignalP"/>
    </source>
</evidence>
<keyword evidence="2" id="KW-0732">Signal</keyword>
<dbReference type="PROSITE" id="PS51257">
    <property type="entry name" value="PROKAR_LIPOPROTEIN"/>
    <property type="match status" value="1"/>
</dbReference>
<evidence type="ECO:0000313" key="3">
    <source>
        <dbReference type="EMBL" id="MBB4943671.1"/>
    </source>
</evidence>
<comment type="caution">
    <text evidence="3">The sequence shown here is derived from an EMBL/GenBank/DDBJ whole genome shotgun (WGS) entry which is preliminary data.</text>
</comment>
<reference evidence="3 4" key="1">
    <citation type="submission" date="2020-08" db="EMBL/GenBank/DDBJ databases">
        <title>Sequencing the genomes of 1000 actinobacteria strains.</title>
        <authorList>
            <person name="Klenk H.-P."/>
        </authorList>
    </citation>
    <scope>NUCLEOTIDE SEQUENCE [LARGE SCALE GENOMIC DNA]</scope>
    <source>
        <strain evidence="3 4">DSM 43023</strain>
    </source>
</reference>
<evidence type="ECO:0000313" key="4">
    <source>
        <dbReference type="Proteomes" id="UP000534286"/>
    </source>
</evidence>
<dbReference type="RefSeq" id="WP_184759530.1">
    <property type="nucleotide sequence ID" value="NZ_BAABEK010000024.1"/>
</dbReference>
<protein>
    <submittedName>
        <fullName evidence="3">Uncharacterized protein</fullName>
    </submittedName>
</protein>
<gene>
    <name evidence="3" type="ORF">FHR32_008072</name>
</gene>
<evidence type="ECO:0000256" key="1">
    <source>
        <dbReference type="SAM" id="MobiDB-lite"/>
    </source>
</evidence>
<sequence>MTTPRLLSCAVVTMLTLSACTSGVPDEPVVGPASASGVVGETGETAGPSGTPAPAELTTEDYRAELDKARGPIRDALKKLNATGGKGLDKRLEQTVSAMEDAVAGLEALAPPSEVKIEHGNYVGTLRQFLSALSAAQEDVRAQDVCTGPAVLTGVEEIGQLSPVRKSAAALAERGDYRTDVIPVKVTEERSRRLSNGKYIRSEGRPGRAYLELKNGNKQDAVVVLVRGKKKAIRVYVRKKSKFRIQGVRDGSYKVYYTLGSDWDSRAGSFTRSCTFEQFGKSVRFKTVYTATQIRWTDWTITLNAVAGGTVPPKRIKPGDFPG</sequence>
<name>A0A7W7S4C3_9ACTN</name>
<keyword evidence="4" id="KW-1185">Reference proteome</keyword>
<dbReference type="Proteomes" id="UP000534286">
    <property type="component" value="Unassembled WGS sequence"/>
</dbReference>
<dbReference type="AlphaFoldDB" id="A0A7W7S4C3"/>
<feature type="chain" id="PRO_5030528634" evidence="2">
    <location>
        <begin position="20"/>
        <end position="323"/>
    </location>
</feature>
<feature type="region of interest" description="Disordered" evidence="1">
    <location>
        <begin position="22"/>
        <end position="55"/>
    </location>
</feature>
<feature type="compositionally biased region" description="Low complexity" evidence="1">
    <location>
        <begin position="28"/>
        <end position="39"/>
    </location>
</feature>
<proteinExistence type="predicted"/>